<accession>A0A218WN10</accession>
<comment type="caution">
    <text evidence="2">The sequence shown here is derived from an EMBL/GenBank/DDBJ whole genome shotgun (WGS) entry which is preliminary data.</text>
</comment>
<dbReference type="EMBL" id="MTKT01003794">
    <property type="protein sequence ID" value="OWM74247.1"/>
    <property type="molecule type" value="Genomic_DNA"/>
</dbReference>
<proteinExistence type="predicted"/>
<organism evidence="2 3">
    <name type="scientific">Punica granatum</name>
    <name type="common">Pomegranate</name>
    <dbReference type="NCBI Taxonomy" id="22663"/>
    <lineage>
        <taxon>Eukaryota</taxon>
        <taxon>Viridiplantae</taxon>
        <taxon>Streptophyta</taxon>
        <taxon>Embryophyta</taxon>
        <taxon>Tracheophyta</taxon>
        <taxon>Spermatophyta</taxon>
        <taxon>Magnoliopsida</taxon>
        <taxon>eudicotyledons</taxon>
        <taxon>Gunneridae</taxon>
        <taxon>Pentapetalae</taxon>
        <taxon>rosids</taxon>
        <taxon>malvids</taxon>
        <taxon>Myrtales</taxon>
        <taxon>Lythraceae</taxon>
        <taxon>Punica</taxon>
    </lineage>
</organism>
<protein>
    <submittedName>
        <fullName evidence="2">Uncharacterized protein</fullName>
    </submittedName>
</protein>
<dbReference type="Proteomes" id="UP000197138">
    <property type="component" value="Unassembled WGS sequence"/>
</dbReference>
<evidence type="ECO:0000313" key="2">
    <source>
        <dbReference type="EMBL" id="OWM74247.1"/>
    </source>
</evidence>
<evidence type="ECO:0000256" key="1">
    <source>
        <dbReference type="SAM" id="MobiDB-lite"/>
    </source>
</evidence>
<feature type="region of interest" description="Disordered" evidence="1">
    <location>
        <begin position="47"/>
        <end position="67"/>
    </location>
</feature>
<name>A0A218WN10_PUNGR</name>
<dbReference type="AlphaFoldDB" id="A0A218WN10"/>
<evidence type="ECO:0000313" key="3">
    <source>
        <dbReference type="Proteomes" id="UP000197138"/>
    </source>
</evidence>
<reference evidence="3" key="1">
    <citation type="journal article" date="2017" name="Plant J.">
        <title>The pomegranate (Punica granatum L.) genome and the genomics of punicalagin biosynthesis.</title>
        <authorList>
            <person name="Qin G."/>
            <person name="Xu C."/>
            <person name="Ming R."/>
            <person name="Tang H."/>
            <person name="Guyot R."/>
            <person name="Kramer E.M."/>
            <person name="Hu Y."/>
            <person name="Yi X."/>
            <person name="Qi Y."/>
            <person name="Xu X."/>
            <person name="Gao Z."/>
            <person name="Pan H."/>
            <person name="Jian J."/>
            <person name="Tian Y."/>
            <person name="Yue Z."/>
            <person name="Xu Y."/>
        </authorList>
    </citation>
    <scope>NUCLEOTIDE SEQUENCE [LARGE SCALE GENOMIC DNA]</scope>
    <source>
        <strain evidence="3">cv. Dabenzi</strain>
    </source>
</reference>
<sequence>MQREGGRSRSWPLKVRASSCGSIPLFSSERAAAAGAPRDSLKTLLERVRDTTEREHSTEGGRQTGED</sequence>
<gene>
    <name evidence="2" type="ORF">CDL15_Pgr008561</name>
</gene>